<name>A0A644T6I6_9ZZZZ</name>
<keyword evidence="1" id="KW-0472">Membrane</keyword>
<dbReference type="PROSITE" id="PS50206">
    <property type="entry name" value="RHODANESE_3"/>
    <property type="match status" value="1"/>
</dbReference>
<feature type="domain" description="Rhodanese" evidence="2">
    <location>
        <begin position="151"/>
        <end position="201"/>
    </location>
</feature>
<evidence type="ECO:0000313" key="3">
    <source>
        <dbReference type="EMBL" id="MPL62389.1"/>
    </source>
</evidence>
<evidence type="ECO:0000256" key="1">
    <source>
        <dbReference type="SAM" id="Phobius"/>
    </source>
</evidence>
<dbReference type="EMBL" id="VSSQ01000017">
    <property type="protein sequence ID" value="MPL62389.1"/>
    <property type="molecule type" value="Genomic_DNA"/>
</dbReference>
<sequence length="229" mass="25693">MKNNLSTILLVIVLGFCLIFIISNKNTHQVSEKALPTPEITEGIRGEMFGIDKNINEETIDNYLGRADSVYRDMRMLKDPGNYEAIGGDSYLSGLVKGFEVVPYPLFTPVDGLPPEVGETYTGETLFSIGENGEYTANYEESLPFLEYYFPKDKNIFLMCGGGGYAGMTKKMLVSLGWDESKIYNVGGYWSYTGENNVAIKNESNGKTVYDFWKVTYHAPDFNSLHKIK</sequence>
<reference evidence="3" key="1">
    <citation type="submission" date="2019-08" db="EMBL/GenBank/DDBJ databases">
        <authorList>
            <person name="Kucharzyk K."/>
            <person name="Murdoch R.W."/>
            <person name="Higgins S."/>
            <person name="Loffler F."/>
        </authorList>
    </citation>
    <scope>NUCLEOTIDE SEQUENCE</scope>
</reference>
<accession>A0A644T6I6</accession>
<keyword evidence="1" id="KW-0812">Transmembrane</keyword>
<dbReference type="SUPFAM" id="SSF52821">
    <property type="entry name" value="Rhodanese/Cell cycle control phosphatase"/>
    <property type="match status" value="1"/>
</dbReference>
<dbReference type="InterPro" id="IPR001763">
    <property type="entry name" value="Rhodanese-like_dom"/>
</dbReference>
<organism evidence="3">
    <name type="scientific">bioreactor metagenome</name>
    <dbReference type="NCBI Taxonomy" id="1076179"/>
    <lineage>
        <taxon>unclassified sequences</taxon>
        <taxon>metagenomes</taxon>
        <taxon>ecological metagenomes</taxon>
    </lineage>
</organism>
<comment type="caution">
    <text evidence="3">The sequence shown here is derived from an EMBL/GenBank/DDBJ whole genome shotgun (WGS) entry which is preliminary data.</text>
</comment>
<proteinExistence type="predicted"/>
<evidence type="ECO:0000259" key="2">
    <source>
        <dbReference type="PROSITE" id="PS50206"/>
    </source>
</evidence>
<keyword evidence="1" id="KW-1133">Transmembrane helix</keyword>
<feature type="transmembrane region" description="Helical" evidence="1">
    <location>
        <begin position="6"/>
        <end position="23"/>
    </location>
</feature>
<gene>
    <name evidence="3" type="ORF">SDC9_08009</name>
</gene>
<dbReference type="InterPro" id="IPR036873">
    <property type="entry name" value="Rhodanese-like_dom_sf"/>
</dbReference>
<dbReference type="AlphaFoldDB" id="A0A644T6I6"/>
<protein>
    <recommendedName>
        <fullName evidence="2">Rhodanese domain-containing protein</fullName>
    </recommendedName>
</protein>